<proteinExistence type="predicted"/>
<comment type="caution">
    <text evidence="1">The sequence shown here is derived from an EMBL/GenBank/DDBJ whole genome shotgun (WGS) entry which is preliminary data.</text>
</comment>
<name>A0A8H4SPK5_9HYPO</name>
<gene>
    <name evidence="1" type="ORF">FSARC_15012</name>
</gene>
<organism evidence="1 2">
    <name type="scientific">Fusarium sarcochroum</name>
    <dbReference type="NCBI Taxonomy" id="1208366"/>
    <lineage>
        <taxon>Eukaryota</taxon>
        <taxon>Fungi</taxon>
        <taxon>Dikarya</taxon>
        <taxon>Ascomycota</taxon>
        <taxon>Pezizomycotina</taxon>
        <taxon>Sordariomycetes</taxon>
        <taxon>Hypocreomycetidae</taxon>
        <taxon>Hypocreales</taxon>
        <taxon>Nectriaceae</taxon>
        <taxon>Fusarium</taxon>
        <taxon>Fusarium lateritium species complex</taxon>
    </lineage>
</organism>
<keyword evidence="2" id="KW-1185">Reference proteome</keyword>
<reference evidence="1" key="2">
    <citation type="submission" date="2020-05" db="EMBL/GenBank/DDBJ databases">
        <authorList>
            <person name="Kim H.-S."/>
            <person name="Proctor R.H."/>
            <person name="Brown D.W."/>
        </authorList>
    </citation>
    <scope>NUCLEOTIDE SEQUENCE</scope>
    <source>
        <strain evidence="1">NRRL 20472</strain>
    </source>
</reference>
<dbReference type="Proteomes" id="UP000622797">
    <property type="component" value="Unassembled WGS sequence"/>
</dbReference>
<dbReference type="AlphaFoldDB" id="A0A8H4SPK5"/>
<evidence type="ECO:0000313" key="1">
    <source>
        <dbReference type="EMBL" id="KAF4943154.1"/>
    </source>
</evidence>
<dbReference type="EMBL" id="JABEXW010001694">
    <property type="protein sequence ID" value="KAF4943154.1"/>
    <property type="molecule type" value="Genomic_DNA"/>
</dbReference>
<sequence>MVHGLTTDIHIMQTERVVRHDEPLGSIDPEMEAPILKCRKTVEGVRDIEDQLFKLYFRNLYLKIDQKDPDTTAITHRFKSERLKQEELEELFAGHKEFFDAHSQMDSGNIETLELR</sequence>
<protein>
    <submittedName>
        <fullName evidence="1">Uncharacterized protein</fullName>
    </submittedName>
</protein>
<accession>A0A8H4SPK5</accession>
<reference evidence="1" key="1">
    <citation type="journal article" date="2020" name="BMC Genomics">
        <title>Correction to: Identification and distribution of gene clusters required for synthesis of sphingolipid metabolism inhibitors in diverse species of the filamentous fungus Fusarium.</title>
        <authorList>
            <person name="Kim H.S."/>
            <person name="Lohmar J.M."/>
            <person name="Busman M."/>
            <person name="Brown D.W."/>
            <person name="Naumann T.A."/>
            <person name="Divon H.H."/>
            <person name="Lysoe E."/>
            <person name="Uhlig S."/>
            <person name="Proctor R.H."/>
        </authorList>
    </citation>
    <scope>NUCLEOTIDE SEQUENCE</scope>
    <source>
        <strain evidence="1">NRRL 20472</strain>
    </source>
</reference>
<evidence type="ECO:0000313" key="2">
    <source>
        <dbReference type="Proteomes" id="UP000622797"/>
    </source>
</evidence>